<dbReference type="PROSITE" id="PS00463">
    <property type="entry name" value="ZN2_CY6_FUNGAL_1"/>
    <property type="match status" value="1"/>
</dbReference>
<dbReference type="AlphaFoldDB" id="A0A0F8WSB5"/>
<dbReference type="PANTHER" id="PTHR38791:SF5">
    <property type="entry name" value="TRANSCRIPTION FACTOR DBAG-RELATED"/>
    <property type="match status" value="1"/>
</dbReference>
<dbReference type="CDD" id="cd00067">
    <property type="entry name" value="GAL4"/>
    <property type="match status" value="1"/>
</dbReference>
<dbReference type="GO" id="GO:0003677">
    <property type="term" value="F:DNA binding"/>
    <property type="evidence" value="ECO:0007669"/>
    <property type="project" value="UniProtKB-KW"/>
</dbReference>
<dbReference type="Gene3D" id="4.10.240.10">
    <property type="entry name" value="Zn(2)-C6 fungal-type DNA-binding domain"/>
    <property type="match status" value="1"/>
</dbReference>
<evidence type="ECO:0000256" key="1">
    <source>
        <dbReference type="ARBA" id="ARBA00023015"/>
    </source>
</evidence>
<evidence type="ECO:0000256" key="4">
    <source>
        <dbReference type="ARBA" id="ARBA00023242"/>
    </source>
</evidence>
<dbReference type="SUPFAM" id="SSF57701">
    <property type="entry name" value="Zn2/Cys6 DNA-binding domain"/>
    <property type="match status" value="1"/>
</dbReference>
<keyword evidence="1" id="KW-0805">Transcription regulation</keyword>
<feature type="region of interest" description="Disordered" evidence="5">
    <location>
        <begin position="58"/>
        <end position="78"/>
    </location>
</feature>
<reference evidence="7 8" key="1">
    <citation type="submission" date="2015-02" db="EMBL/GenBank/DDBJ databases">
        <title>Draft Genome Sequences of Two Closely-Related Aflatoxigenic Aspergillus Species Obtained from the Cote d'Ivoire.</title>
        <authorList>
            <person name="Moore G.G."/>
            <person name="Beltz S.B."/>
            <person name="Mack B.M."/>
        </authorList>
    </citation>
    <scope>NUCLEOTIDE SEQUENCE [LARGE SCALE GENOMIC DNA]</scope>
    <source>
        <strain evidence="7 8">SRRC1432</strain>
    </source>
</reference>
<keyword evidence="3" id="KW-0804">Transcription</keyword>
<dbReference type="EMBL" id="JYKN01001421">
    <property type="protein sequence ID" value="KKK20550.1"/>
    <property type="molecule type" value="Genomic_DNA"/>
</dbReference>
<dbReference type="Proteomes" id="UP000034947">
    <property type="component" value="Unassembled WGS sequence"/>
</dbReference>
<dbReference type="SMART" id="SM00066">
    <property type="entry name" value="GAL4"/>
    <property type="match status" value="1"/>
</dbReference>
<dbReference type="InterPro" id="IPR001138">
    <property type="entry name" value="Zn2Cys6_DnaBD"/>
</dbReference>
<evidence type="ECO:0000256" key="5">
    <source>
        <dbReference type="SAM" id="MobiDB-lite"/>
    </source>
</evidence>
<dbReference type="InterPro" id="IPR036864">
    <property type="entry name" value="Zn2-C6_fun-type_DNA-bd_sf"/>
</dbReference>
<protein>
    <recommendedName>
        <fullName evidence="6">Zn(2)-C6 fungal-type domain-containing protein</fullName>
    </recommendedName>
</protein>
<evidence type="ECO:0000313" key="8">
    <source>
        <dbReference type="Proteomes" id="UP000034947"/>
    </source>
</evidence>
<dbReference type="PROSITE" id="PS50048">
    <property type="entry name" value="ZN2_CY6_FUNGAL_2"/>
    <property type="match status" value="1"/>
</dbReference>
<organism evidence="7 8">
    <name type="scientific">Aspergillus ochraceoroseus</name>
    <dbReference type="NCBI Taxonomy" id="138278"/>
    <lineage>
        <taxon>Eukaryota</taxon>
        <taxon>Fungi</taxon>
        <taxon>Dikarya</taxon>
        <taxon>Ascomycota</taxon>
        <taxon>Pezizomycotina</taxon>
        <taxon>Eurotiomycetes</taxon>
        <taxon>Eurotiomycetidae</taxon>
        <taxon>Eurotiales</taxon>
        <taxon>Aspergillaceae</taxon>
        <taxon>Aspergillus</taxon>
        <taxon>Aspergillus subgen. Nidulantes</taxon>
    </lineage>
</organism>
<dbReference type="InterPro" id="IPR021858">
    <property type="entry name" value="Fun_TF"/>
</dbReference>
<keyword evidence="4" id="KW-0539">Nucleus</keyword>
<name>A0A0F8WSB5_9EURO</name>
<accession>A0A0F8WSB5</accession>
<evidence type="ECO:0000256" key="2">
    <source>
        <dbReference type="ARBA" id="ARBA00023125"/>
    </source>
</evidence>
<evidence type="ECO:0000259" key="6">
    <source>
        <dbReference type="PROSITE" id="PS50048"/>
    </source>
</evidence>
<dbReference type="InterPro" id="IPR053175">
    <property type="entry name" value="DHMBA_Reg_Transcription_Factor"/>
</dbReference>
<dbReference type="OrthoDB" id="2991872at2759"/>
<dbReference type="PANTHER" id="PTHR38791">
    <property type="entry name" value="ZN(II)2CYS6 TRANSCRIPTION FACTOR (EUROFUNG)-RELATED-RELATED"/>
    <property type="match status" value="1"/>
</dbReference>
<dbReference type="GO" id="GO:0008270">
    <property type="term" value="F:zinc ion binding"/>
    <property type="evidence" value="ECO:0007669"/>
    <property type="project" value="InterPro"/>
</dbReference>
<dbReference type="VEuPathDB" id="FungiDB:P175DRAFT_0531337"/>
<feature type="domain" description="Zn(2)-C6 fungal-type" evidence="6">
    <location>
        <begin position="10"/>
        <end position="38"/>
    </location>
</feature>
<dbReference type="GO" id="GO:0000981">
    <property type="term" value="F:DNA-binding transcription factor activity, RNA polymerase II-specific"/>
    <property type="evidence" value="ECO:0007669"/>
    <property type="project" value="InterPro"/>
</dbReference>
<sequence>MVYHGKPSTGCQSCRSRHIKCDETRPHCKACVRTGRQCPGYPHPLDFMLRDRIAFTRRGRSTSSQTPSFVKSDDAAGPSEVSTIPSVTRAVQPGTPPVSAASSHIPSTLCLPMEDTVTSLFFNSYLYLPKDPLVRTGFMELLPQLFATAPLDSHLRLGTLAVAFFSVAAWTHQESLLRSSQQCFVKALSRTRQALQGNIDQNLDEILMTVLLLSTYEEFCAMKENKPPSKAHLRGAIALINSYSPERRNSPQSKKLTNAVQTQIINTSISGAFPLIQTPDAWPLPLSVPEFASSQLTMATTEVVKLRQRWMRVSDASYMAEVELILSQARYIDSQLVAWSHSLPEHWIPAAASTIPPSVQKAGIYQGRCDCYSDFWIPATWNSYRNSRLVVQEIILQCLSVLPGRAEAINATIATIRAIALDVCATVPFYLGSQMASVQMNPSLVEYPKAETRRVSQAHQQTAPLLGGWFVFSSLETLCAVESLTEDHREWIRGQLQRVLQIYIFGPARL</sequence>
<keyword evidence="8" id="KW-1185">Reference proteome</keyword>
<evidence type="ECO:0000313" key="7">
    <source>
        <dbReference type="EMBL" id="KKK20550.1"/>
    </source>
</evidence>
<proteinExistence type="predicted"/>
<dbReference type="Pfam" id="PF11951">
    <property type="entry name" value="Fungal_trans_2"/>
    <property type="match status" value="1"/>
</dbReference>
<comment type="caution">
    <text evidence="7">The sequence shown here is derived from an EMBL/GenBank/DDBJ whole genome shotgun (WGS) entry which is preliminary data.</text>
</comment>
<gene>
    <name evidence="7" type="ORF">AOCH_002604</name>
</gene>
<dbReference type="Pfam" id="PF00172">
    <property type="entry name" value="Zn_clus"/>
    <property type="match status" value="1"/>
</dbReference>
<evidence type="ECO:0000256" key="3">
    <source>
        <dbReference type="ARBA" id="ARBA00023163"/>
    </source>
</evidence>
<keyword evidence="2" id="KW-0238">DNA-binding</keyword>